<comment type="similarity">
    <text evidence="1">Belongs to the peptidase C1 family.</text>
</comment>
<dbReference type="SMART" id="SM00645">
    <property type="entry name" value="Pept_C1"/>
    <property type="match status" value="1"/>
</dbReference>
<accession>A0A9Q0F2I4</accession>
<evidence type="ECO:0000256" key="4">
    <source>
        <dbReference type="ARBA" id="ARBA00022807"/>
    </source>
</evidence>
<evidence type="ECO:0000256" key="2">
    <source>
        <dbReference type="ARBA" id="ARBA00022670"/>
    </source>
</evidence>
<proteinExistence type="inferred from homology"/>
<sequence length="360" mass="40332">MFPGQKISSFSLMGKTAEGIMIDVDSDRDRAVRRIQEVEGVVEVHVHNVEQYGRGKSSIYKAKDKVISKFAEGQLVHHQKIMLFLLFQISHKTFEINSTLNAESLGQNQPETYDFDWSSQGLFVSNVRNQGRKDLCWGIGLTLTGEARVNQGKLENEKVSLSPQDVINGIKYGDETGKLDKSQTTSVESLKLPLRWMVEHGVVQEADCPFKDGIIEKHSRSRLNHEIVRFAGPGMKQDCTDDDIMKVLQKHPVAGSLKICSKFGTLKEGEIYTGPQAASSSSSSQRKGKREQPKELEHCVVISGWGYEGNTRYFNIINSYGEGWANKGRGRVLMKENSNVSSLFSSICWLEIAPDRNKEA</sequence>
<dbReference type="GO" id="GO:0008234">
    <property type="term" value="F:cysteine-type peptidase activity"/>
    <property type="evidence" value="ECO:0007669"/>
    <property type="project" value="UniProtKB-KW"/>
</dbReference>
<dbReference type="Pfam" id="PF00112">
    <property type="entry name" value="Peptidase_C1"/>
    <property type="match status" value="1"/>
</dbReference>
<evidence type="ECO:0000256" key="1">
    <source>
        <dbReference type="ARBA" id="ARBA00008455"/>
    </source>
</evidence>
<keyword evidence="3" id="KW-0378">Hydrolase</keyword>
<comment type="caution">
    <text evidence="7">The sequence shown here is derived from an EMBL/GenBank/DDBJ whole genome shotgun (WGS) entry which is preliminary data.</text>
</comment>
<dbReference type="EMBL" id="JAKUCV010007582">
    <property type="protein sequence ID" value="KAJ4822742.1"/>
    <property type="molecule type" value="Genomic_DNA"/>
</dbReference>
<gene>
    <name evidence="7" type="ORF">Tsubulata_004125</name>
</gene>
<keyword evidence="8" id="KW-1185">Reference proteome</keyword>
<dbReference type="PANTHER" id="PTHR12411">
    <property type="entry name" value="CYSTEINE PROTEASE FAMILY C1-RELATED"/>
    <property type="match status" value="1"/>
</dbReference>
<dbReference type="InterPro" id="IPR000668">
    <property type="entry name" value="Peptidase_C1A_C"/>
</dbReference>
<reference evidence="7" key="2">
    <citation type="journal article" date="2023" name="Plants (Basel)">
        <title>Annotation of the Turnera subulata (Passifloraceae) Draft Genome Reveals the S-Locus Evolved after the Divergence of Turneroideae from Passifloroideae in a Stepwise Manner.</title>
        <authorList>
            <person name="Henning P.M."/>
            <person name="Roalson E.H."/>
            <person name="Mir W."/>
            <person name="McCubbin A.G."/>
            <person name="Shore J.S."/>
        </authorList>
    </citation>
    <scope>NUCLEOTIDE SEQUENCE</scope>
    <source>
        <tissue evidence="7">Leaves</tissue>
    </source>
</reference>
<dbReference type="SUPFAM" id="SSF54001">
    <property type="entry name" value="Cysteine proteinases"/>
    <property type="match status" value="1"/>
</dbReference>
<dbReference type="CDD" id="cd02619">
    <property type="entry name" value="Peptidase_C1"/>
    <property type="match status" value="1"/>
</dbReference>
<reference evidence="7" key="1">
    <citation type="submission" date="2022-02" db="EMBL/GenBank/DDBJ databases">
        <authorList>
            <person name="Henning P.M."/>
            <person name="McCubbin A.G."/>
            <person name="Shore J.S."/>
        </authorList>
    </citation>
    <scope>NUCLEOTIDE SEQUENCE</scope>
    <source>
        <strain evidence="7">F60SS</strain>
        <tissue evidence="7">Leaves</tissue>
    </source>
</reference>
<dbReference type="AlphaFoldDB" id="A0A9Q0F2I4"/>
<feature type="domain" description="Peptidase C1A papain C-terminal" evidence="6">
    <location>
        <begin position="111"/>
        <end position="348"/>
    </location>
</feature>
<protein>
    <recommendedName>
        <fullName evidence="6">Peptidase C1A papain C-terminal domain-containing protein</fullName>
    </recommendedName>
</protein>
<dbReference type="Gene3D" id="3.90.70.10">
    <property type="entry name" value="Cysteine proteinases"/>
    <property type="match status" value="1"/>
</dbReference>
<dbReference type="Proteomes" id="UP001141552">
    <property type="component" value="Unassembled WGS sequence"/>
</dbReference>
<keyword evidence="2" id="KW-0645">Protease</keyword>
<evidence type="ECO:0000259" key="6">
    <source>
        <dbReference type="SMART" id="SM00645"/>
    </source>
</evidence>
<dbReference type="InterPro" id="IPR013128">
    <property type="entry name" value="Peptidase_C1A"/>
</dbReference>
<evidence type="ECO:0000256" key="5">
    <source>
        <dbReference type="SAM" id="MobiDB-lite"/>
    </source>
</evidence>
<dbReference type="InterPro" id="IPR038765">
    <property type="entry name" value="Papain-like_cys_pep_sf"/>
</dbReference>
<organism evidence="7 8">
    <name type="scientific">Turnera subulata</name>
    <dbReference type="NCBI Taxonomy" id="218843"/>
    <lineage>
        <taxon>Eukaryota</taxon>
        <taxon>Viridiplantae</taxon>
        <taxon>Streptophyta</taxon>
        <taxon>Embryophyta</taxon>
        <taxon>Tracheophyta</taxon>
        <taxon>Spermatophyta</taxon>
        <taxon>Magnoliopsida</taxon>
        <taxon>eudicotyledons</taxon>
        <taxon>Gunneridae</taxon>
        <taxon>Pentapetalae</taxon>
        <taxon>rosids</taxon>
        <taxon>fabids</taxon>
        <taxon>Malpighiales</taxon>
        <taxon>Passifloraceae</taxon>
        <taxon>Turnera</taxon>
    </lineage>
</organism>
<dbReference type="GO" id="GO:0006508">
    <property type="term" value="P:proteolysis"/>
    <property type="evidence" value="ECO:0007669"/>
    <property type="project" value="UniProtKB-KW"/>
</dbReference>
<evidence type="ECO:0000313" key="8">
    <source>
        <dbReference type="Proteomes" id="UP001141552"/>
    </source>
</evidence>
<evidence type="ECO:0000256" key="3">
    <source>
        <dbReference type="ARBA" id="ARBA00022801"/>
    </source>
</evidence>
<dbReference type="OrthoDB" id="1651340at2759"/>
<keyword evidence="4" id="KW-0788">Thiol protease</keyword>
<name>A0A9Q0F2I4_9ROSI</name>
<feature type="region of interest" description="Disordered" evidence="5">
    <location>
        <begin position="274"/>
        <end position="293"/>
    </location>
</feature>
<evidence type="ECO:0000313" key="7">
    <source>
        <dbReference type="EMBL" id="KAJ4822742.1"/>
    </source>
</evidence>